<feature type="compositionally biased region" description="Basic and acidic residues" evidence="2">
    <location>
        <begin position="373"/>
        <end position="382"/>
    </location>
</feature>
<feature type="region of interest" description="Disordered" evidence="2">
    <location>
        <begin position="373"/>
        <end position="455"/>
    </location>
</feature>
<feature type="compositionally biased region" description="Polar residues" evidence="2">
    <location>
        <begin position="383"/>
        <end position="412"/>
    </location>
</feature>
<dbReference type="EMBL" id="VSWD01000010">
    <property type="protein sequence ID" value="KAK3089203.1"/>
    <property type="molecule type" value="Genomic_DNA"/>
</dbReference>
<accession>A0AA89BVQ3</accession>
<evidence type="ECO:0000313" key="3">
    <source>
        <dbReference type="EMBL" id="KAK3089203.1"/>
    </source>
</evidence>
<protein>
    <submittedName>
        <fullName evidence="3">Uncharacterized protein</fullName>
    </submittedName>
</protein>
<feature type="compositionally biased region" description="Basic and acidic residues" evidence="2">
    <location>
        <begin position="66"/>
        <end position="78"/>
    </location>
</feature>
<dbReference type="Gene3D" id="1.10.287.1490">
    <property type="match status" value="1"/>
</dbReference>
<feature type="coiled-coil region" evidence="1">
    <location>
        <begin position="203"/>
        <end position="288"/>
    </location>
</feature>
<evidence type="ECO:0000256" key="2">
    <source>
        <dbReference type="SAM" id="MobiDB-lite"/>
    </source>
</evidence>
<feature type="compositionally biased region" description="Low complexity" evidence="2">
    <location>
        <begin position="108"/>
        <end position="119"/>
    </location>
</feature>
<feature type="region of interest" description="Disordered" evidence="2">
    <location>
        <begin position="57"/>
        <end position="128"/>
    </location>
</feature>
<proteinExistence type="predicted"/>
<name>A0AA89BVQ3_PINIB</name>
<keyword evidence="1" id="KW-0175">Coiled coil</keyword>
<dbReference type="Proteomes" id="UP001186944">
    <property type="component" value="Unassembled WGS sequence"/>
</dbReference>
<dbReference type="AlphaFoldDB" id="A0AA89BVQ3"/>
<keyword evidence="4" id="KW-1185">Reference proteome</keyword>
<comment type="caution">
    <text evidence="3">The sequence shown here is derived from an EMBL/GenBank/DDBJ whole genome shotgun (WGS) entry which is preliminary data.</text>
</comment>
<sequence length="455" mass="51811">MVVSYIASLKLNDDNGDQLVFLSEQRLGIFPGFLGIVNEINCIIDFQVRNFWGNKMATSGPVMSSRTEKGKEEGKLGVEGKALMTPRPPEKDGNNQVTLEVPSPPSSSRPSSTSTSGTTGEFGEPLGALQLPPEAMGVLETVVNMNRTLEHQIDALRLKIDVDAKQYDMDRKKIVHDKDKQIKVKQTEIEILKATVRDREGKIKVLESQNDEKDSEIQDKLEEIQDLKAVVEQTEDYAGKLSKKLDKLKLEKKHLESDSVYKQQNEEIRRLRHELVAVRDKLIAMEKELNRAKHVIEQQGHKIKLLEFEKSEMNARFKDELEKASRAMRQEVERMREVMKAQYEEMRNLREQNKEISNDVRDIKDLLLKNTRTPRDNDRETIDVNNFSPTPSHSGRQTFLNPNPQPARSSMPNMKVTHTKSGLPPLTRENTSGANKWVPAGARRSMNALSAKHKK</sequence>
<reference evidence="3" key="1">
    <citation type="submission" date="2019-08" db="EMBL/GenBank/DDBJ databases">
        <title>The improved chromosome-level genome for the pearl oyster Pinctada fucata martensii using PacBio sequencing and Hi-C.</title>
        <authorList>
            <person name="Zheng Z."/>
        </authorList>
    </citation>
    <scope>NUCLEOTIDE SEQUENCE</scope>
    <source>
        <strain evidence="3">ZZ-2019</strain>
        <tissue evidence="3">Adductor muscle</tissue>
    </source>
</reference>
<evidence type="ECO:0000256" key="1">
    <source>
        <dbReference type="SAM" id="Coils"/>
    </source>
</evidence>
<evidence type="ECO:0000313" key="4">
    <source>
        <dbReference type="Proteomes" id="UP001186944"/>
    </source>
</evidence>
<organism evidence="3 4">
    <name type="scientific">Pinctada imbricata</name>
    <name type="common">Atlantic pearl-oyster</name>
    <name type="synonym">Pinctada martensii</name>
    <dbReference type="NCBI Taxonomy" id="66713"/>
    <lineage>
        <taxon>Eukaryota</taxon>
        <taxon>Metazoa</taxon>
        <taxon>Spiralia</taxon>
        <taxon>Lophotrochozoa</taxon>
        <taxon>Mollusca</taxon>
        <taxon>Bivalvia</taxon>
        <taxon>Autobranchia</taxon>
        <taxon>Pteriomorphia</taxon>
        <taxon>Pterioida</taxon>
        <taxon>Pterioidea</taxon>
        <taxon>Pteriidae</taxon>
        <taxon>Pinctada</taxon>
    </lineage>
</organism>
<gene>
    <name evidence="3" type="ORF">FSP39_001693</name>
</gene>
<feature type="coiled-coil region" evidence="1">
    <location>
        <begin position="314"/>
        <end position="366"/>
    </location>
</feature>